<dbReference type="AlphaFoldDB" id="A0A9N7TIT5"/>
<keyword evidence="2" id="KW-1185">Reference proteome</keyword>
<dbReference type="Proteomes" id="UP001153269">
    <property type="component" value="Unassembled WGS sequence"/>
</dbReference>
<sequence>MKRRLVSLVLTLTSFRQMVRRWTFGFKLTEKVCLNLGTLVESLSAAWGYQTVGEVSSHPEVFGVTWRLTPVDDCGIFNCSADYGG</sequence>
<dbReference type="EMBL" id="CADEAL010000021">
    <property type="protein sequence ID" value="CAB1412824.1"/>
    <property type="molecule type" value="Genomic_DNA"/>
</dbReference>
<evidence type="ECO:0000313" key="2">
    <source>
        <dbReference type="Proteomes" id="UP001153269"/>
    </source>
</evidence>
<reference evidence="1" key="1">
    <citation type="submission" date="2020-03" db="EMBL/GenBank/DDBJ databases">
        <authorList>
            <person name="Weist P."/>
        </authorList>
    </citation>
    <scope>NUCLEOTIDE SEQUENCE</scope>
</reference>
<name>A0A9N7TIT5_PLEPL</name>
<proteinExistence type="predicted"/>
<accession>A0A9N7TIT5</accession>
<organism evidence="1 2">
    <name type="scientific">Pleuronectes platessa</name>
    <name type="common">European plaice</name>
    <dbReference type="NCBI Taxonomy" id="8262"/>
    <lineage>
        <taxon>Eukaryota</taxon>
        <taxon>Metazoa</taxon>
        <taxon>Chordata</taxon>
        <taxon>Craniata</taxon>
        <taxon>Vertebrata</taxon>
        <taxon>Euteleostomi</taxon>
        <taxon>Actinopterygii</taxon>
        <taxon>Neopterygii</taxon>
        <taxon>Teleostei</taxon>
        <taxon>Neoteleostei</taxon>
        <taxon>Acanthomorphata</taxon>
        <taxon>Carangaria</taxon>
        <taxon>Pleuronectiformes</taxon>
        <taxon>Pleuronectoidei</taxon>
        <taxon>Pleuronectidae</taxon>
        <taxon>Pleuronectes</taxon>
    </lineage>
</organism>
<comment type="caution">
    <text evidence="1">The sequence shown here is derived from an EMBL/GenBank/DDBJ whole genome shotgun (WGS) entry which is preliminary data.</text>
</comment>
<protein>
    <submittedName>
        <fullName evidence="1">Uncharacterized protein</fullName>
    </submittedName>
</protein>
<gene>
    <name evidence="1" type="ORF">PLEPLA_LOCUS518</name>
</gene>
<evidence type="ECO:0000313" key="1">
    <source>
        <dbReference type="EMBL" id="CAB1412824.1"/>
    </source>
</evidence>